<name>A0A7Z7NPY2_9BURK</name>
<sequence>MVFKTAELRFGSALAKTPFRALRVRYAMHLDYLLATFEAEVDPHSSASALSCGTQIRGEMLRK</sequence>
<proteinExistence type="predicted"/>
<accession>A0A7Z7NPY2</accession>
<dbReference type="Proteomes" id="UP000257139">
    <property type="component" value="Unassembled WGS sequence"/>
</dbReference>
<dbReference type="AlphaFoldDB" id="A0A7Z7NPY2"/>
<protein>
    <submittedName>
        <fullName evidence="1">Uncharacterized protein</fullName>
    </submittedName>
</protein>
<gene>
    <name evidence="1" type="ORF">CBM2594_U10199</name>
</gene>
<reference evidence="1 2" key="1">
    <citation type="submission" date="2018-01" db="EMBL/GenBank/DDBJ databases">
        <authorList>
            <person name="Clerissi C."/>
        </authorList>
    </citation>
    <scope>NUCLEOTIDE SEQUENCE [LARGE SCALE GENOMIC DNA]</scope>
    <source>
        <strain evidence="1">Cupriavidus taiwanensis STM 6021</strain>
    </source>
</reference>
<organism evidence="1 2">
    <name type="scientific">Cupriavidus taiwanensis</name>
    <dbReference type="NCBI Taxonomy" id="164546"/>
    <lineage>
        <taxon>Bacteria</taxon>
        <taxon>Pseudomonadati</taxon>
        <taxon>Pseudomonadota</taxon>
        <taxon>Betaproteobacteria</taxon>
        <taxon>Burkholderiales</taxon>
        <taxon>Burkholderiaceae</taxon>
        <taxon>Cupriavidus</taxon>
    </lineage>
</organism>
<evidence type="ECO:0000313" key="2">
    <source>
        <dbReference type="Proteomes" id="UP000257139"/>
    </source>
</evidence>
<dbReference type="EMBL" id="OGUU01000045">
    <property type="protein sequence ID" value="SPC25698.1"/>
    <property type="molecule type" value="Genomic_DNA"/>
</dbReference>
<evidence type="ECO:0000313" key="1">
    <source>
        <dbReference type="EMBL" id="SPC25698.1"/>
    </source>
</evidence>
<comment type="caution">
    <text evidence="1">The sequence shown here is derived from an EMBL/GenBank/DDBJ whole genome shotgun (WGS) entry which is preliminary data.</text>
</comment>